<dbReference type="InterPro" id="IPR014001">
    <property type="entry name" value="Helicase_ATP-bd"/>
</dbReference>
<feature type="compositionally biased region" description="Low complexity" evidence="7">
    <location>
        <begin position="217"/>
        <end position="236"/>
    </location>
</feature>
<feature type="region of interest" description="Disordered" evidence="7">
    <location>
        <begin position="465"/>
        <end position="494"/>
    </location>
</feature>
<comment type="catalytic activity">
    <reaction evidence="6">
        <text>ATP + H2O = ADP + phosphate + H(+)</text>
        <dbReference type="Rhea" id="RHEA:13065"/>
        <dbReference type="ChEBI" id="CHEBI:15377"/>
        <dbReference type="ChEBI" id="CHEBI:15378"/>
        <dbReference type="ChEBI" id="CHEBI:30616"/>
        <dbReference type="ChEBI" id="CHEBI:43474"/>
        <dbReference type="ChEBI" id="CHEBI:456216"/>
        <dbReference type="EC" id="3.6.4.13"/>
    </reaction>
</comment>
<feature type="compositionally biased region" description="Basic and acidic residues" evidence="7">
    <location>
        <begin position="56"/>
        <end position="67"/>
    </location>
</feature>
<feature type="compositionally biased region" description="Polar residues" evidence="7">
    <location>
        <begin position="400"/>
        <end position="413"/>
    </location>
</feature>
<dbReference type="EC" id="3.6.4.13" evidence="1"/>
<evidence type="ECO:0000259" key="9">
    <source>
        <dbReference type="PROSITE" id="PS51194"/>
    </source>
</evidence>
<evidence type="ECO:0000313" key="10">
    <source>
        <dbReference type="EMBL" id="KAF5309553.1"/>
    </source>
</evidence>
<feature type="region of interest" description="Disordered" evidence="7">
    <location>
        <begin position="400"/>
        <end position="424"/>
    </location>
</feature>
<dbReference type="GO" id="GO:0003724">
    <property type="term" value="F:RNA helicase activity"/>
    <property type="evidence" value="ECO:0007669"/>
    <property type="project" value="UniProtKB-EC"/>
</dbReference>
<dbReference type="PROSITE" id="PS51192">
    <property type="entry name" value="HELICASE_ATP_BIND_1"/>
    <property type="match status" value="1"/>
</dbReference>
<dbReference type="GO" id="GO:0003676">
    <property type="term" value="F:nucleic acid binding"/>
    <property type="evidence" value="ECO:0007669"/>
    <property type="project" value="InterPro"/>
</dbReference>
<dbReference type="InterPro" id="IPR001650">
    <property type="entry name" value="Helicase_C-like"/>
</dbReference>
<feature type="compositionally biased region" description="Basic and acidic residues" evidence="7">
    <location>
        <begin position="103"/>
        <end position="123"/>
    </location>
</feature>
<dbReference type="Pfam" id="PF00270">
    <property type="entry name" value="DEAD"/>
    <property type="match status" value="1"/>
</dbReference>
<dbReference type="GO" id="GO:0016787">
    <property type="term" value="F:hydrolase activity"/>
    <property type="evidence" value="ECO:0007669"/>
    <property type="project" value="UniProtKB-KW"/>
</dbReference>
<feature type="region of interest" description="Disordered" evidence="7">
    <location>
        <begin position="33"/>
        <end position="265"/>
    </location>
</feature>
<feature type="compositionally biased region" description="Polar residues" evidence="7">
    <location>
        <begin position="289"/>
        <end position="300"/>
    </location>
</feature>
<name>A0A8H5ERL0_9AGAR</name>
<dbReference type="SUPFAM" id="SSF52540">
    <property type="entry name" value="P-loop containing nucleoside triphosphate hydrolases"/>
    <property type="match status" value="1"/>
</dbReference>
<feature type="compositionally biased region" description="Basic and acidic residues" evidence="7">
    <location>
        <begin position="250"/>
        <end position="265"/>
    </location>
</feature>
<keyword evidence="3" id="KW-0378">Hydrolase</keyword>
<feature type="compositionally biased region" description="Low complexity" evidence="7">
    <location>
        <begin position="623"/>
        <end position="641"/>
    </location>
</feature>
<feature type="compositionally biased region" description="Polar residues" evidence="7">
    <location>
        <begin position="475"/>
        <end position="484"/>
    </location>
</feature>
<gene>
    <name evidence="10" type="ORF">D9619_012469</name>
</gene>
<evidence type="ECO:0000256" key="4">
    <source>
        <dbReference type="ARBA" id="ARBA00022806"/>
    </source>
</evidence>
<keyword evidence="4" id="KW-0347">Helicase</keyword>
<dbReference type="PANTHER" id="PTHR47960">
    <property type="entry name" value="DEAD-BOX ATP-DEPENDENT RNA HELICASE 50"/>
    <property type="match status" value="1"/>
</dbReference>
<feature type="domain" description="Helicase ATP-binding" evidence="8">
    <location>
        <begin position="358"/>
        <end position="682"/>
    </location>
</feature>
<comment type="caution">
    <text evidence="10">The sequence shown here is derived from an EMBL/GenBank/DDBJ whole genome shotgun (WGS) entry which is preliminary data.</text>
</comment>
<feature type="compositionally biased region" description="Basic and acidic residues" evidence="7">
    <location>
        <begin position="130"/>
        <end position="140"/>
    </location>
</feature>
<keyword evidence="5" id="KW-0067">ATP-binding</keyword>
<proteinExistence type="predicted"/>
<keyword evidence="2" id="KW-0547">Nucleotide-binding</keyword>
<feature type="region of interest" description="Disordered" evidence="7">
    <location>
        <begin position="623"/>
        <end position="647"/>
    </location>
</feature>
<dbReference type="SMART" id="SM00487">
    <property type="entry name" value="DEXDc"/>
    <property type="match status" value="1"/>
</dbReference>
<dbReference type="GO" id="GO:0005524">
    <property type="term" value="F:ATP binding"/>
    <property type="evidence" value="ECO:0007669"/>
    <property type="project" value="UniProtKB-KW"/>
</dbReference>
<dbReference type="EMBL" id="JAACJJ010000059">
    <property type="protein sequence ID" value="KAF5309553.1"/>
    <property type="molecule type" value="Genomic_DNA"/>
</dbReference>
<feature type="compositionally biased region" description="Basic and acidic residues" evidence="7">
    <location>
        <begin position="181"/>
        <end position="208"/>
    </location>
</feature>
<dbReference type="Proteomes" id="UP000567179">
    <property type="component" value="Unassembled WGS sequence"/>
</dbReference>
<feature type="domain" description="Helicase C-terminal" evidence="9">
    <location>
        <begin position="748"/>
        <end position="916"/>
    </location>
</feature>
<reference evidence="10 11" key="1">
    <citation type="journal article" date="2020" name="ISME J.">
        <title>Uncovering the hidden diversity of litter-decomposition mechanisms in mushroom-forming fungi.</title>
        <authorList>
            <person name="Floudas D."/>
            <person name="Bentzer J."/>
            <person name="Ahren D."/>
            <person name="Johansson T."/>
            <person name="Persson P."/>
            <person name="Tunlid A."/>
        </authorList>
    </citation>
    <scope>NUCLEOTIDE SEQUENCE [LARGE SCALE GENOMIC DNA]</scope>
    <source>
        <strain evidence="10 11">CBS 101986</strain>
    </source>
</reference>
<evidence type="ECO:0000256" key="5">
    <source>
        <dbReference type="ARBA" id="ARBA00022840"/>
    </source>
</evidence>
<protein>
    <recommendedName>
        <fullName evidence="1">RNA helicase</fullName>
        <ecNumber evidence="1">3.6.4.13</ecNumber>
    </recommendedName>
</protein>
<dbReference type="OrthoDB" id="10256233at2759"/>
<dbReference type="AlphaFoldDB" id="A0A8H5ERL0"/>
<dbReference type="SMART" id="SM00490">
    <property type="entry name" value="HELICc"/>
    <property type="match status" value="1"/>
</dbReference>
<feature type="region of interest" description="Disordered" evidence="7">
    <location>
        <begin position="286"/>
        <end position="305"/>
    </location>
</feature>
<dbReference type="InterPro" id="IPR011545">
    <property type="entry name" value="DEAD/DEAH_box_helicase_dom"/>
</dbReference>
<evidence type="ECO:0000256" key="2">
    <source>
        <dbReference type="ARBA" id="ARBA00022741"/>
    </source>
</evidence>
<evidence type="ECO:0000313" key="11">
    <source>
        <dbReference type="Proteomes" id="UP000567179"/>
    </source>
</evidence>
<feature type="region of interest" description="Disordered" evidence="7">
    <location>
        <begin position="528"/>
        <end position="561"/>
    </location>
</feature>
<evidence type="ECO:0000256" key="6">
    <source>
        <dbReference type="ARBA" id="ARBA00047984"/>
    </source>
</evidence>
<evidence type="ECO:0000256" key="7">
    <source>
        <dbReference type="SAM" id="MobiDB-lite"/>
    </source>
</evidence>
<keyword evidence="11" id="KW-1185">Reference proteome</keyword>
<evidence type="ECO:0000256" key="1">
    <source>
        <dbReference type="ARBA" id="ARBA00012552"/>
    </source>
</evidence>
<dbReference type="Pfam" id="PF00271">
    <property type="entry name" value="Helicase_C"/>
    <property type="match status" value="1"/>
</dbReference>
<evidence type="ECO:0000256" key="3">
    <source>
        <dbReference type="ARBA" id="ARBA00022801"/>
    </source>
</evidence>
<sequence>MSSLLSQCLHTSGNTRSVQHVVSLFHTSAAVRAARGRRNNKESPSASAPPPPPRPEFQRDGLPHEGRTPVVSGSRAPRQFDANGRAGRRTAAKGPLASPSAVARREGRDGGSRDRVRSREGGFRDAGQVRGRERGGDKRGAARYGGEGESERGTRRNYDGGGGGGERERERSHSPPSSFHRSVERASRENYRMAKQLDRVKFDNEHEFGGASSPRRAGTSTSTNTNTNPSTGAGTSRPWRNYDAAADAASHPEPRRDFSDFDRPLKEGAYDAPELKDEFFHPLDAVSPISDSAPSPLSTKGKQRLSEDTAVGFTSPPLMPGLVSSLHEVLGRDARPTPIQALSIKHLLGADSKPADVPGAPPGWRQFLLASETGSGKSIAYLLPLLQGVKQAELAAQIQAQTQPLSDSSNSSPKPKGPQRLYNPRGLIMAPTHELARQLSVFAKGLLRGDDVKLRVLCASRANVASTAARPGSGQERSNGAYQTEEQEQGKAQGHPVDVVVGTPMKLLEMVRGRGFDALDEAGALARAEEEIERDERAREAAAADEEGGGGDQDGKKYRKVRRGRDRVVHFGKWKSGAPELGLKNVEWVVVDEADVLFDPDFQETTRALLADISAARGVALPASASSLPSPSPPSTHSSPSSTPPAHPEALAYPFNLILTSATIPKALNAYLARFHPRMLRLASPRLHKLPKALQTEYVGWTGGNKFADVMRRLRQVWAEDAAASNASPPPSPSNVVTAALKGGKEAVGKRTPVELTKILVFCNKSAKVAEFAAYLEQHGIKSVALTSGAGGQRLRGSNGHLSGFLKDTKYTKRPWSRRDESASASTDDTYSDDVKKHAHVMVTTSLLSRGLDFTPSVKHVFIVDEPRNTVDFIHRAGRTGRAGERGKVVIFGKMAGRGSARTKEIRRRVSVLTKA</sequence>
<dbReference type="CDD" id="cd18787">
    <property type="entry name" value="SF2_C_DEAD"/>
    <property type="match status" value="1"/>
</dbReference>
<dbReference type="PROSITE" id="PS51194">
    <property type="entry name" value="HELICASE_CTER"/>
    <property type="match status" value="1"/>
</dbReference>
<dbReference type="InterPro" id="IPR027417">
    <property type="entry name" value="P-loop_NTPase"/>
</dbReference>
<dbReference type="Gene3D" id="3.40.50.300">
    <property type="entry name" value="P-loop containing nucleotide triphosphate hydrolases"/>
    <property type="match status" value="2"/>
</dbReference>
<accession>A0A8H5ERL0</accession>
<feature type="compositionally biased region" description="Basic and acidic residues" evidence="7">
    <location>
        <begin position="149"/>
        <end position="158"/>
    </location>
</feature>
<organism evidence="10 11">
    <name type="scientific">Psilocybe cf. subviscida</name>
    <dbReference type="NCBI Taxonomy" id="2480587"/>
    <lineage>
        <taxon>Eukaryota</taxon>
        <taxon>Fungi</taxon>
        <taxon>Dikarya</taxon>
        <taxon>Basidiomycota</taxon>
        <taxon>Agaricomycotina</taxon>
        <taxon>Agaricomycetes</taxon>
        <taxon>Agaricomycetidae</taxon>
        <taxon>Agaricales</taxon>
        <taxon>Agaricineae</taxon>
        <taxon>Strophariaceae</taxon>
        <taxon>Psilocybe</taxon>
    </lineage>
</organism>
<evidence type="ECO:0000259" key="8">
    <source>
        <dbReference type="PROSITE" id="PS51192"/>
    </source>
</evidence>